<sequence>MVYNRSIWLNGIPMPDFLIVTGCSHDITGSIEHDIGDIPGYKGINIRSTKKNPRSIIIDFKYRDSGFLTYEKKEEISNWIHSNDLKECKLEYGWIPGSHYLVVPTGNTGLTDNVKIKNFSLEFLLVNPCRIENEEEVKTGNFTYIGTESTYPTLELDVTRACNKVKIEFKNRITSGFIELNTSFNQSEKIVIDCKKKSIKVNGKDSMPILSIDSDFPTVEKGFNKFNLIVGDVTFKIKYFNLYR</sequence>
<accession>A0A0C7QKL7</accession>
<dbReference type="InterPro" id="IPR054738">
    <property type="entry name" value="Siphovirus-type_tail_C"/>
</dbReference>
<feature type="domain" description="Siphovirus-type tail component RIFT-related" evidence="1">
    <location>
        <begin position="37"/>
        <end position="124"/>
    </location>
</feature>
<evidence type="ECO:0000259" key="1">
    <source>
        <dbReference type="Pfam" id="PF05709"/>
    </source>
</evidence>
<dbReference type="OrthoDB" id="9903066at2"/>
<dbReference type="Gene3D" id="2.40.30.200">
    <property type="match status" value="1"/>
</dbReference>
<dbReference type="Pfam" id="PF05709">
    <property type="entry name" value="Sipho_tail"/>
    <property type="match status" value="1"/>
</dbReference>
<organism evidence="3 4">
    <name type="scientific">Paraclostridium sordellii</name>
    <name type="common">Clostridium sordellii</name>
    <dbReference type="NCBI Taxonomy" id="1505"/>
    <lineage>
        <taxon>Bacteria</taxon>
        <taxon>Bacillati</taxon>
        <taxon>Bacillota</taxon>
        <taxon>Clostridia</taxon>
        <taxon>Peptostreptococcales</taxon>
        <taxon>Peptostreptococcaceae</taxon>
        <taxon>Paraclostridium</taxon>
    </lineage>
</organism>
<evidence type="ECO:0000313" key="3">
    <source>
        <dbReference type="EMBL" id="CEQ04081.1"/>
    </source>
</evidence>
<dbReference type="Proteomes" id="UP000049127">
    <property type="component" value="Unassembled WGS sequence"/>
</dbReference>
<dbReference type="RefSeq" id="WP_055342145.1">
    <property type="nucleotide sequence ID" value="NZ_CEKZ01000003.1"/>
</dbReference>
<dbReference type="AlphaFoldDB" id="A0A0C7QKL7"/>
<proteinExistence type="predicted"/>
<gene>
    <name evidence="3" type="ORF">R28058_18141</name>
</gene>
<dbReference type="Gene3D" id="2.60.120.860">
    <property type="match status" value="1"/>
</dbReference>
<evidence type="ECO:0000259" key="2">
    <source>
        <dbReference type="Pfam" id="PF22768"/>
    </source>
</evidence>
<dbReference type="EMBL" id="CEKZ01000003">
    <property type="protein sequence ID" value="CEQ04081.1"/>
    <property type="molecule type" value="Genomic_DNA"/>
</dbReference>
<name>A0A0C7QKL7_PARSO</name>
<protein>
    <submittedName>
        <fullName evidence="3">Phage-related protein</fullName>
    </submittedName>
</protein>
<feature type="domain" description="Siphovirus-type tail component C-terminal" evidence="2">
    <location>
        <begin position="146"/>
        <end position="241"/>
    </location>
</feature>
<evidence type="ECO:0000313" key="4">
    <source>
        <dbReference type="Proteomes" id="UP000049127"/>
    </source>
</evidence>
<dbReference type="InterPro" id="IPR008841">
    <property type="entry name" value="Siphovirus-type_tail_N"/>
</dbReference>
<dbReference type="Pfam" id="PF22768">
    <property type="entry name" value="SPP1_Dit"/>
    <property type="match status" value="1"/>
</dbReference>
<reference evidence="3 4" key="1">
    <citation type="submission" date="2015-01" db="EMBL/GenBank/DDBJ databases">
        <authorList>
            <person name="Aslett A.Martin."/>
            <person name="De Silva Nishadi"/>
        </authorList>
    </citation>
    <scope>NUCLEOTIDE SEQUENCE [LARGE SCALE GENOMIC DNA]</scope>
    <source>
        <strain evidence="3 4">R28058</strain>
    </source>
</reference>